<accession>A0A975G6G4</accession>
<proteinExistence type="predicted"/>
<dbReference type="KEGG" id="caul:KCG34_25550"/>
<dbReference type="Proteomes" id="UP000676409">
    <property type="component" value="Plasmid unnamed"/>
</dbReference>
<evidence type="ECO:0000256" key="1">
    <source>
        <dbReference type="SAM" id="Phobius"/>
    </source>
</evidence>
<keyword evidence="1" id="KW-1133">Transmembrane helix</keyword>
<gene>
    <name evidence="2" type="ORF">KCG34_25550</name>
</gene>
<reference evidence="2" key="1">
    <citation type="submission" date="2021-04" db="EMBL/GenBank/DDBJ databases">
        <title>The complete genome sequence of Caulobacter sp. S6.</title>
        <authorList>
            <person name="Tang Y."/>
            <person name="Ouyang W."/>
            <person name="Liu Q."/>
            <person name="Huang B."/>
            <person name="Guo Z."/>
            <person name="Lei P."/>
        </authorList>
    </citation>
    <scope>NUCLEOTIDE SEQUENCE</scope>
    <source>
        <strain evidence="2">S6</strain>
        <plasmid evidence="2">unnamed</plasmid>
    </source>
</reference>
<geneLocation type="plasmid" evidence="2 3">
    <name>unnamed</name>
</geneLocation>
<keyword evidence="3" id="KW-1185">Reference proteome</keyword>
<keyword evidence="1" id="KW-0472">Membrane</keyword>
<evidence type="ECO:0000313" key="3">
    <source>
        <dbReference type="Proteomes" id="UP000676409"/>
    </source>
</evidence>
<dbReference type="EMBL" id="CP073079">
    <property type="protein sequence ID" value="QUD90926.1"/>
    <property type="molecule type" value="Genomic_DNA"/>
</dbReference>
<name>A0A975G6G4_9CAUL</name>
<keyword evidence="2" id="KW-0614">Plasmid</keyword>
<protein>
    <submittedName>
        <fullName evidence="2">Uncharacterized protein</fullName>
    </submittedName>
</protein>
<organism evidence="2 3">
    <name type="scientific">Phenylobacterium montanum</name>
    <dbReference type="NCBI Taxonomy" id="2823693"/>
    <lineage>
        <taxon>Bacteria</taxon>
        <taxon>Pseudomonadati</taxon>
        <taxon>Pseudomonadota</taxon>
        <taxon>Alphaproteobacteria</taxon>
        <taxon>Caulobacterales</taxon>
        <taxon>Caulobacteraceae</taxon>
        <taxon>Phenylobacterium</taxon>
    </lineage>
</organism>
<dbReference type="AlphaFoldDB" id="A0A975G6G4"/>
<evidence type="ECO:0000313" key="2">
    <source>
        <dbReference type="EMBL" id="QUD90926.1"/>
    </source>
</evidence>
<keyword evidence="1" id="KW-0812">Transmembrane</keyword>
<feature type="transmembrane region" description="Helical" evidence="1">
    <location>
        <begin position="42"/>
        <end position="62"/>
    </location>
</feature>
<dbReference type="RefSeq" id="WP_211940972.1">
    <property type="nucleotide sequence ID" value="NZ_CP073079.1"/>
</dbReference>
<sequence>MGAVAHALTSPAGAIAFAAALVWAPLTGFPTWPALARGRLASTVALTGAVASFAFAFANCALGRQT</sequence>